<name>A0A077F603_9PSED</name>
<dbReference type="PANTHER" id="PTHR34980:SF3">
    <property type="entry name" value="BLR8105 PROTEIN"/>
    <property type="match status" value="1"/>
</dbReference>
<keyword evidence="1" id="KW-0472">Membrane</keyword>
<dbReference type="AlphaFoldDB" id="A0A077F603"/>
<gene>
    <name evidence="2" type="ORF">PSAKL28_04690</name>
</gene>
<evidence type="ECO:0000256" key="1">
    <source>
        <dbReference type="SAM" id="Phobius"/>
    </source>
</evidence>
<evidence type="ECO:0000313" key="3">
    <source>
        <dbReference type="Proteomes" id="UP000028931"/>
    </source>
</evidence>
<feature type="transmembrane region" description="Helical" evidence="1">
    <location>
        <begin position="56"/>
        <end position="77"/>
    </location>
</feature>
<sequence>MNNSLIATTSTKPQFMSTKGRIGRVRLLAWSFALAVATISGLVVLAWVASAVSSDLVGFLVIAGLLIARILSMLLIVQRLHDLNWSGWFCWLALMPWVGDFFVLVLVLLPGNQASNRFGPVPPLDSSVERGLACLWPVLILGFIGIAATKGGF</sequence>
<dbReference type="HOGENOM" id="CLU_1711653_0_0_6"/>
<keyword evidence="1" id="KW-0812">Transmembrane</keyword>
<feature type="transmembrane region" description="Helical" evidence="1">
    <location>
        <begin position="89"/>
        <end position="110"/>
    </location>
</feature>
<dbReference type="InterPro" id="IPR008523">
    <property type="entry name" value="DUF805"/>
</dbReference>
<keyword evidence="1" id="KW-1133">Transmembrane helix</keyword>
<organism evidence="2 3">
    <name type="scientific">Pseudomonas alkylphenolica</name>
    <dbReference type="NCBI Taxonomy" id="237609"/>
    <lineage>
        <taxon>Bacteria</taxon>
        <taxon>Pseudomonadati</taxon>
        <taxon>Pseudomonadota</taxon>
        <taxon>Gammaproteobacteria</taxon>
        <taxon>Pseudomonadales</taxon>
        <taxon>Pseudomonadaceae</taxon>
        <taxon>Pseudomonas</taxon>
    </lineage>
</organism>
<dbReference type="RefSeq" id="WP_051939136.1">
    <property type="nucleotide sequence ID" value="NZ_CP009048.1"/>
</dbReference>
<dbReference type="OrthoDB" id="9812349at2"/>
<accession>A0A077F603</accession>
<dbReference type="GO" id="GO:0005886">
    <property type="term" value="C:plasma membrane"/>
    <property type="evidence" value="ECO:0007669"/>
    <property type="project" value="TreeGrafter"/>
</dbReference>
<protein>
    <submittedName>
        <fullName evidence="2">Membrane protein</fullName>
    </submittedName>
</protein>
<dbReference type="Pfam" id="PF05656">
    <property type="entry name" value="DUF805"/>
    <property type="match status" value="1"/>
</dbReference>
<feature type="transmembrane region" description="Helical" evidence="1">
    <location>
        <begin position="27"/>
        <end position="50"/>
    </location>
</feature>
<proteinExistence type="predicted"/>
<feature type="transmembrane region" description="Helical" evidence="1">
    <location>
        <begin position="130"/>
        <end position="149"/>
    </location>
</feature>
<dbReference type="Proteomes" id="UP000028931">
    <property type="component" value="Chromosome"/>
</dbReference>
<dbReference type="eggNOG" id="COG3152">
    <property type="taxonomic scope" value="Bacteria"/>
</dbReference>
<evidence type="ECO:0000313" key="2">
    <source>
        <dbReference type="EMBL" id="AIL59705.1"/>
    </source>
</evidence>
<dbReference type="PANTHER" id="PTHR34980">
    <property type="entry name" value="INNER MEMBRANE PROTEIN-RELATED-RELATED"/>
    <property type="match status" value="1"/>
</dbReference>
<dbReference type="KEGG" id="palk:PSAKL28_04690"/>
<reference evidence="2 3" key="1">
    <citation type="submission" date="2014-07" db="EMBL/GenBank/DDBJ databases">
        <authorList>
            <person name="Lee K."/>
            <person name="Lim J.Y."/>
            <person name="Hwang I."/>
        </authorList>
    </citation>
    <scope>NUCLEOTIDE SEQUENCE [LARGE SCALE GENOMIC DNA]</scope>
    <source>
        <strain evidence="2 3">KL28</strain>
    </source>
</reference>
<dbReference type="EMBL" id="CP009048">
    <property type="protein sequence ID" value="AIL59705.1"/>
    <property type="molecule type" value="Genomic_DNA"/>
</dbReference>